<proteinExistence type="inferred from homology"/>
<dbReference type="Gene3D" id="1.10.1200.20">
    <property type="entry name" value="Colicin E immunity protein"/>
    <property type="match status" value="1"/>
</dbReference>
<keyword evidence="2" id="KW-0079">Bacteriocin immunity</keyword>
<keyword evidence="4" id="KW-1185">Reference proteome</keyword>
<accession>A0ABX9AFW1</accession>
<dbReference type="PRINTS" id="PR01299">
    <property type="entry name" value="PYOCIN"/>
</dbReference>
<name>A0ABX9AFW1_9ENTR</name>
<dbReference type="InterPro" id="IPR035900">
    <property type="entry name" value="Colicin_E_sf"/>
</dbReference>
<dbReference type="EMBL" id="CP081864">
    <property type="protein sequence ID" value="QZN94052.1"/>
    <property type="molecule type" value="Genomic_DNA"/>
</dbReference>
<sequence length="85" mass="9745">MARFESIEDCTEKEFLDFVTQIYSAEYSTEEAHAIALDEFERISEHPFGSDLLYYPEAGKQGPLEVVKEIKQWRAKNGKPGFKPG</sequence>
<dbReference type="InterPro" id="IPR000290">
    <property type="entry name" value="Colicin_pyocin"/>
</dbReference>
<dbReference type="RefSeq" id="WP_222157180.1">
    <property type="nucleotide sequence ID" value="NZ_CP081864.1"/>
</dbReference>
<comment type="similarity">
    <text evidence="1">Belongs to the colicins ColE2/ColE8/ColE9 and pyocins S1/S2 family.</text>
</comment>
<evidence type="ECO:0000256" key="1">
    <source>
        <dbReference type="ARBA" id="ARBA00009346"/>
    </source>
</evidence>
<evidence type="ECO:0000256" key="2">
    <source>
        <dbReference type="ARBA" id="ARBA00023025"/>
    </source>
</evidence>
<protein>
    <submittedName>
        <fullName evidence="3">Bacteriocin immunity protein</fullName>
    </submittedName>
</protein>
<reference evidence="3 4" key="1">
    <citation type="submission" date="2021-08" db="EMBL/GenBank/DDBJ databases">
        <title>Culture and genomic analysis of Symbiopectobacterium purcellii sp. nov. gen. nov., isolated from the leafhopper Empoasca decipiens.</title>
        <authorList>
            <person name="Nadal-Jimenez P."/>
            <person name="Siozios S."/>
            <person name="Halliday N."/>
            <person name="Camara M."/>
            <person name="Hurst G.D.D."/>
        </authorList>
    </citation>
    <scope>NUCLEOTIDE SEQUENCE [LARGE SCALE GENOMIC DNA]</scope>
    <source>
        <strain evidence="3 4">SyEd1</strain>
    </source>
</reference>
<evidence type="ECO:0000313" key="4">
    <source>
        <dbReference type="Proteomes" id="UP000825886"/>
    </source>
</evidence>
<dbReference type="CDD" id="cd16363">
    <property type="entry name" value="Col_Im_like"/>
    <property type="match status" value="1"/>
</dbReference>
<dbReference type="Proteomes" id="UP000825886">
    <property type="component" value="Chromosome"/>
</dbReference>
<evidence type="ECO:0000313" key="3">
    <source>
        <dbReference type="EMBL" id="QZN94052.1"/>
    </source>
</evidence>
<gene>
    <name evidence="3" type="ORF">K6K13_11630</name>
</gene>
<organism evidence="3 4">
    <name type="scientific">Symbiopectobacterium purcellii</name>
    <dbReference type="NCBI Taxonomy" id="2871826"/>
    <lineage>
        <taxon>Bacteria</taxon>
        <taxon>Pseudomonadati</taxon>
        <taxon>Pseudomonadota</taxon>
        <taxon>Gammaproteobacteria</taxon>
        <taxon>Enterobacterales</taxon>
        <taxon>Enterobacteriaceae</taxon>
    </lineage>
</organism>
<dbReference type="SUPFAM" id="SSF47345">
    <property type="entry name" value="Colicin E immunity proteins"/>
    <property type="match status" value="1"/>
</dbReference>
<dbReference type="Pfam" id="PF01320">
    <property type="entry name" value="Colicin_Pyocin"/>
    <property type="match status" value="1"/>
</dbReference>